<dbReference type="Gene3D" id="1.10.3210.10">
    <property type="entry name" value="Hypothetical protein af1432"/>
    <property type="match status" value="1"/>
</dbReference>
<dbReference type="SUPFAM" id="SSF109604">
    <property type="entry name" value="HD-domain/PDEase-like"/>
    <property type="match status" value="1"/>
</dbReference>
<evidence type="ECO:0000259" key="9">
    <source>
        <dbReference type="PROSITE" id="PS51671"/>
    </source>
</evidence>
<dbReference type="Proteomes" id="UP000731465">
    <property type="component" value="Unassembled WGS sequence"/>
</dbReference>
<dbReference type="InterPro" id="IPR045865">
    <property type="entry name" value="ACT-like_dom_sf"/>
</dbReference>
<dbReference type="EC" id="2.7.7.59" evidence="8"/>
<comment type="catalytic activity">
    <reaction evidence="7">
        <text>guanosine 3',5'-bis(diphosphate) + H2O = GDP + diphosphate + H(+)</text>
        <dbReference type="Rhea" id="RHEA:14253"/>
        <dbReference type="ChEBI" id="CHEBI:15377"/>
        <dbReference type="ChEBI" id="CHEBI:15378"/>
        <dbReference type="ChEBI" id="CHEBI:33019"/>
        <dbReference type="ChEBI" id="CHEBI:58189"/>
        <dbReference type="ChEBI" id="CHEBI:77828"/>
        <dbReference type="EC" id="3.1.7.2"/>
    </reaction>
</comment>
<dbReference type="NCBIfam" id="TIGR01693">
    <property type="entry name" value="UTase_glnD"/>
    <property type="match status" value="1"/>
</dbReference>
<evidence type="ECO:0000256" key="1">
    <source>
        <dbReference type="ARBA" id="ARBA00022679"/>
    </source>
</evidence>
<dbReference type="EC" id="3.1.4.-" evidence="8"/>
<dbReference type="SMART" id="SM00471">
    <property type="entry name" value="HDc"/>
    <property type="match status" value="1"/>
</dbReference>
<dbReference type="InterPro" id="IPR002912">
    <property type="entry name" value="ACT_dom"/>
</dbReference>
<dbReference type="Pfam" id="PF01966">
    <property type="entry name" value="HD"/>
    <property type="match status" value="1"/>
</dbReference>
<comment type="catalytic activity">
    <reaction evidence="8">
        <text>[protein-PII]-uridylyl-L-tyrosine + H2O = [protein-PII]-L-tyrosine + UMP + H(+)</text>
        <dbReference type="Rhea" id="RHEA:48600"/>
        <dbReference type="Rhea" id="RHEA-COMP:12147"/>
        <dbReference type="Rhea" id="RHEA-COMP:12148"/>
        <dbReference type="ChEBI" id="CHEBI:15377"/>
        <dbReference type="ChEBI" id="CHEBI:15378"/>
        <dbReference type="ChEBI" id="CHEBI:46858"/>
        <dbReference type="ChEBI" id="CHEBI:57865"/>
        <dbReference type="ChEBI" id="CHEBI:90602"/>
    </reaction>
</comment>
<evidence type="ECO:0000256" key="3">
    <source>
        <dbReference type="ARBA" id="ARBA00022737"/>
    </source>
</evidence>
<dbReference type="InterPro" id="IPR005105">
    <property type="entry name" value="GlnD_Uridyltrans_N"/>
</dbReference>
<comment type="function">
    <text evidence="8">Modifies, by uridylylation and deuridylylation, the PII regulatory proteins (GlnB and homologs), in response to the nitrogen status of the cell that GlnD senses through the glutamine level. Under low glutamine levels, catalyzes the conversion of the PII proteins and UTP to PII-UMP and PPi, while under higher glutamine levels, GlnD hydrolyzes PII-UMP to PII and UMP (deuridylylation). Thus, controls uridylylation state and activity of the PII proteins, and plays an important role in the regulation of nitrogen metabolism.</text>
</comment>
<dbReference type="PROSITE" id="PS51671">
    <property type="entry name" value="ACT"/>
    <property type="match status" value="1"/>
</dbReference>
<dbReference type="InterPro" id="IPR010043">
    <property type="entry name" value="UTase/UR"/>
</dbReference>
<sequence length="881" mass="101975">MFETISVPRKVIETNVNDAFPFVSKISDVSDIKQYRERISEYKDYRIQCFDKGFRVSDLLNSQTKSLDDFLAKIFEKYIARFNYIALVAVGGYGRREQFLESDIDLLIVSELDPIPAEAKEAIESFISFLWDLKLDLGTSVRTIKETILASRDDITIITNLIETHFIAGNQTLYENLIHSITEDDFWDDEKYFDAKIKEQNERYHAFRDTIYSLEPDIKNNPGGLRDLHIMQWLALKIYHLGKYDNLHTIGLLTKEEYEEYLACRDFLWDVRYAIHCNSNSNILRLDFQKSIAKTLGYGEEGNAPVEAMMRDLYRIFHRVLELNNMVLQQVSIDIKGYVGDEFSEPVFLNNAFVQRGQYIDVIDHEIFKNDPEKMLDLFLAIESHPEINKIHVNCLRALREGRRELKDHLITIPQCRKKFKQILTSTDSLPLVLRLMHETHVLSSYMPQWGRIEGLAQFDRFHLFSVDEHTIRVLSNLNELAIKREPIYQLFRNVRRKIADPEILFCAALLHDIAKGRGGNHAAKGAKEAESFCILHGFNEYQTNLISWLVGAHLMFNTTATRRDTTDLEVINSFADFVQDEEHLNHLYCLTVADISATNDNVWNSWQDNIFRQLYQATKLAVTQSEADLVKSMHLQANEKRERAIEITKDCKKDDLLRYMRQFPNDYFIHYSVEDISWHARNILRYRKNDEPLILFSQTPNVGTELLFYYKSTSPSMFTNLVITMAVKQMNVFSAQIFLTHDFHALCTIMFQNKKGQPLDHDRLNGLRKAILAGLKEDSQVLNLSTINHKIFEVPTTISYLDSKSEKQTKLEISTLDRQGLLAKIGITLGNLGCLIRAARITTTGERADDYFAITDSNGLPLDANRKEELSVALKKALDE</sequence>
<dbReference type="InterPro" id="IPR043519">
    <property type="entry name" value="NT_sf"/>
</dbReference>
<dbReference type="HAMAP" id="MF_00277">
    <property type="entry name" value="PII_uridylyl_transf"/>
    <property type="match status" value="1"/>
</dbReference>
<dbReference type="SUPFAM" id="SSF81301">
    <property type="entry name" value="Nucleotidyltransferase"/>
    <property type="match status" value="1"/>
</dbReference>
<dbReference type="GO" id="GO:0008773">
    <property type="term" value="F:[protein-PII] uridylyltransferase activity"/>
    <property type="evidence" value="ECO:0007669"/>
    <property type="project" value="UniProtKB-EC"/>
</dbReference>
<keyword evidence="6 8" id="KW-0511">Multifunctional enzyme</keyword>
<feature type="region of interest" description="Uridylyltransferase" evidence="8">
    <location>
        <begin position="1"/>
        <end position="348"/>
    </location>
</feature>
<comment type="cofactor">
    <cofactor evidence="8">
        <name>Mg(2+)</name>
        <dbReference type="ChEBI" id="CHEBI:18420"/>
    </cofactor>
</comment>
<dbReference type="SUPFAM" id="SSF81593">
    <property type="entry name" value="Nucleotidyltransferase substrate binding subunit/domain"/>
    <property type="match status" value="1"/>
</dbReference>
<protein>
    <recommendedName>
        <fullName evidence="8">Bifunctional uridylyltransferase/uridylyl-removing enzyme</fullName>
        <shortName evidence="8">UTase/UR</shortName>
    </recommendedName>
    <alternativeName>
        <fullName evidence="8">Bifunctional [protein-PII] modification enzyme</fullName>
    </alternativeName>
    <alternativeName>
        <fullName evidence="8">Bifunctional nitrogen sensor protein</fullName>
    </alternativeName>
    <domain>
        <recommendedName>
            <fullName evidence="8">[Protein-PII] uridylyltransferase</fullName>
            <shortName evidence="8">PII uridylyltransferase</shortName>
            <shortName evidence="8">UTase</shortName>
            <ecNumber evidence="8">2.7.7.59</ecNumber>
        </recommendedName>
    </domain>
    <domain>
        <recommendedName>
            <fullName evidence="8">[Protein-PII]-UMP uridylyl-removing enzyme</fullName>
            <shortName evidence="8">UR</shortName>
            <ecNumber evidence="8">3.1.4.-</ecNumber>
        </recommendedName>
    </domain>
</protein>
<evidence type="ECO:0000256" key="8">
    <source>
        <dbReference type="HAMAP-Rule" id="MF_00277"/>
    </source>
</evidence>
<keyword evidence="1 8" id="KW-0808">Transferase</keyword>
<dbReference type="InterPro" id="IPR006674">
    <property type="entry name" value="HD_domain"/>
</dbReference>
<evidence type="ECO:0000259" key="10">
    <source>
        <dbReference type="PROSITE" id="PS51831"/>
    </source>
</evidence>
<evidence type="ECO:0000256" key="5">
    <source>
        <dbReference type="ARBA" id="ARBA00022842"/>
    </source>
</evidence>
<keyword evidence="5 8" id="KW-0460">Magnesium</keyword>
<name>A0ABS7DEL4_9GAMM</name>
<gene>
    <name evidence="8 11" type="primary">glnD</name>
    <name evidence="11" type="ORF">J5V48_02400</name>
</gene>
<comment type="catalytic activity">
    <reaction evidence="8">
        <text>[protein-PII]-L-tyrosine + UTP = [protein-PII]-uridylyl-L-tyrosine + diphosphate</text>
        <dbReference type="Rhea" id="RHEA:13673"/>
        <dbReference type="Rhea" id="RHEA-COMP:12147"/>
        <dbReference type="Rhea" id="RHEA-COMP:12148"/>
        <dbReference type="ChEBI" id="CHEBI:33019"/>
        <dbReference type="ChEBI" id="CHEBI:46398"/>
        <dbReference type="ChEBI" id="CHEBI:46858"/>
        <dbReference type="ChEBI" id="CHEBI:90602"/>
        <dbReference type="EC" id="2.7.7.59"/>
    </reaction>
</comment>
<dbReference type="RefSeq" id="WP_219936717.1">
    <property type="nucleotide sequence ID" value="NZ_JAGFNY010000004.1"/>
</dbReference>
<dbReference type="PROSITE" id="PS51831">
    <property type="entry name" value="HD"/>
    <property type="match status" value="1"/>
</dbReference>
<dbReference type="EMBL" id="JAGFNY010000004">
    <property type="protein sequence ID" value="MBW7569739.1"/>
    <property type="molecule type" value="Genomic_DNA"/>
</dbReference>
<feature type="domain" description="HD" evidence="10">
    <location>
        <begin position="467"/>
        <end position="588"/>
    </location>
</feature>
<comment type="activity regulation">
    <text evidence="8">Uridylyltransferase (UTase) activity is inhibited by glutamine, while glutamine activates uridylyl-removing (UR) activity.</text>
</comment>
<keyword evidence="4 8" id="KW-0378">Hydrolase</keyword>
<evidence type="ECO:0000256" key="6">
    <source>
        <dbReference type="ARBA" id="ARBA00023268"/>
    </source>
</evidence>
<accession>A0ABS7DEL4</accession>
<dbReference type="CDD" id="cd05401">
    <property type="entry name" value="NT_GlnE_GlnD_like"/>
    <property type="match status" value="1"/>
</dbReference>
<dbReference type="InterPro" id="IPR003607">
    <property type="entry name" value="HD/PDEase_dom"/>
</dbReference>
<evidence type="ECO:0000313" key="12">
    <source>
        <dbReference type="Proteomes" id="UP000731465"/>
    </source>
</evidence>
<evidence type="ECO:0000256" key="4">
    <source>
        <dbReference type="ARBA" id="ARBA00022801"/>
    </source>
</evidence>
<comment type="caution">
    <text evidence="11">The sequence shown here is derived from an EMBL/GenBank/DDBJ whole genome shotgun (WGS) entry which is preliminary data.</text>
</comment>
<feature type="domain" description="ACT" evidence="9">
    <location>
        <begin position="811"/>
        <end position="881"/>
    </location>
</feature>
<comment type="domain">
    <text evidence="8">Has four distinct domains: an N-terminal nucleotidyltransferase (NT) domain responsible for UTase activity, a central HD domain that encodes UR activity, and two C-terminal ACT domains that seem to have a role in glutamine sensing.</text>
</comment>
<evidence type="ECO:0000256" key="7">
    <source>
        <dbReference type="ARBA" id="ARBA00047968"/>
    </source>
</evidence>
<dbReference type="PANTHER" id="PTHR47320:SF1">
    <property type="entry name" value="BIFUNCTIONAL URIDYLYLTRANSFERASE_URIDYLYL-REMOVING ENZYME"/>
    <property type="match status" value="1"/>
</dbReference>
<dbReference type="Pfam" id="PF03445">
    <property type="entry name" value="DUF294"/>
    <property type="match status" value="1"/>
</dbReference>
<reference evidence="11 12" key="1">
    <citation type="submission" date="2021-03" db="EMBL/GenBank/DDBJ databases">
        <title>Succinivibrio sp. nov. isolated from feces of cow.</title>
        <authorList>
            <person name="Choi J.-Y."/>
        </authorList>
    </citation>
    <scope>NUCLEOTIDE SEQUENCE [LARGE SCALE GENOMIC DNA]</scope>
    <source>
        <strain evidence="11 12">AGMB01872</strain>
    </source>
</reference>
<evidence type="ECO:0000256" key="2">
    <source>
        <dbReference type="ARBA" id="ARBA00022695"/>
    </source>
</evidence>
<dbReference type="CDD" id="cd04899">
    <property type="entry name" value="ACT_ACR-UUR-like_2"/>
    <property type="match status" value="1"/>
</dbReference>
<proteinExistence type="inferred from homology"/>
<dbReference type="CDD" id="cd00077">
    <property type="entry name" value="HDc"/>
    <property type="match status" value="1"/>
</dbReference>
<comment type="similarity">
    <text evidence="8">Belongs to the GlnD family.</text>
</comment>
<dbReference type="SUPFAM" id="SSF55021">
    <property type="entry name" value="ACT-like"/>
    <property type="match status" value="1"/>
</dbReference>
<dbReference type="Pfam" id="PF08335">
    <property type="entry name" value="GlnD_UR_UTase"/>
    <property type="match status" value="1"/>
</dbReference>
<dbReference type="PIRSF" id="PIRSF006288">
    <property type="entry name" value="PII_uridyltransf"/>
    <property type="match status" value="1"/>
</dbReference>
<keyword evidence="2 8" id="KW-0548">Nucleotidyltransferase</keyword>
<organism evidence="11 12">
    <name type="scientific">Succinivibrio faecicola</name>
    <dbReference type="NCBI Taxonomy" id="2820300"/>
    <lineage>
        <taxon>Bacteria</taxon>
        <taxon>Pseudomonadati</taxon>
        <taxon>Pseudomonadota</taxon>
        <taxon>Gammaproteobacteria</taxon>
        <taxon>Aeromonadales</taxon>
        <taxon>Succinivibrionaceae</taxon>
        <taxon>Succinivibrio</taxon>
    </lineage>
</organism>
<dbReference type="PANTHER" id="PTHR47320">
    <property type="entry name" value="BIFUNCTIONAL URIDYLYLTRANSFERASE/URIDYLYL-REMOVING ENZYME"/>
    <property type="match status" value="1"/>
</dbReference>
<keyword evidence="3" id="KW-0677">Repeat</keyword>
<evidence type="ECO:0000313" key="11">
    <source>
        <dbReference type="EMBL" id="MBW7569739.1"/>
    </source>
</evidence>
<keyword evidence="12" id="KW-1185">Reference proteome</keyword>
<dbReference type="InterPro" id="IPR013546">
    <property type="entry name" value="PII_UdlTrfase/GS_AdlTrfase"/>
</dbReference>
<comment type="caution">
    <text evidence="8">Lacks conserved residue(s) required for the propagation of feature annotation.</text>
</comment>